<dbReference type="eggNOG" id="ENOG502Z9VK">
    <property type="taxonomic scope" value="Bacteria"/>
</dbReference>
<dbReference type="Pfam" id="PF07610">
    <property type="entry name" value="DUF1573"/>
    <property type="match status" value="1"/>
</dbReference>
<gene>
    <name evidence="8" type="ORF">AS203_09445</name>
</gene>
<dbReference type="PANTHER" id="PTHR37833:SF1">
    <property type="entry name" value="SIGNAL PEPTIDE PROTEIN"/>
    <property type="match status" value="1"/>
</dbReference>
<dbReference type="InterPro" id="IPR013783">
    <property type="entry name" value="Ig-like_fold"/>
</dbReference>
<accession>A0A0S2KM31</accession>
<feature type="domain" description="HYDIN/VesB/CFA65-like Ig-like" evidence="7">
    <location>
        <begin position="255"/>
        <end position="352"/>
    </location>
</feature>
<evidence type="ECO:0000256" key="3">
    <source>
        <dbReference type="ARBA" id="ARBA00022490"/>
    </source>
</evidence>
<reference evidence="9" key="1">
    <citation type="submission" date="2015-11" db="EMBL/GenBank/DDBJ databases">
        <authorList>
            <person name="Holder M.E."/>
            <person name="Ajami N.J."/>
            <person name="Petrosino J.F."/>
        </authorList>
    </citation>
    <scope>NUCLEOTIDE SEQUENCE [LARGE SCALE GENOMIC DNA]</scope>
    <source>
        <strain evidence="9">F0113</strain>
    </source>
</reference>
<keyword evidence="4" id="KW-0969">Cilium</keyword>
<sequence>MIKRHLTAVLLSALSALTVSAQRITTQQDLIDCGQVLFRKPVTVTFDLKNKDSKPLVISKVLTGCGCTDVEFPRAAIPGGESFKVKVTYDAKQMGHFERLIDVYAVGVKRPLMLTLRGVVVSEVVDYSGTYPYVVGNLLTDMNEIEFDDVSRGERPTYKIHIFNNGIKPVQPVVMHLPDYLSAAVSPSTITPGHAGVMTVTLDSHRLRGFGLTQTTVFLGMFPGDKVAPNKAIDVSAVLLPSFNQMTEAAKRLAPKIQLSSTELHLNTLGDRKKARGEILLQNVGKSKLEIRSLQMFTSGLQVSLNKTRLAPGESAKLKITAVAESLKSVRTKPRVLMITNDPDAPKIIITIDVK</sequence>
<keyword evidence="5" id="KW-0966">Cell projection</keyword>
<organism evidence="8 9">
    <name type="scientific">Hoylesella enoeca</name>
    <dbReference type="NCBI Taxonomy" id="76123"/>
    <lineage>
        <taxon>Bacteria</taxon>
        <taxon>Pseudomonadati</taxon>
        <taxon>Bacteroidota</taxon>
        <taxon>Bacteroidia</taxon>
        <taxon>Bacteroidales</taxon>
        <taxon>Prevotellaceae</taxon>
        <taxon>Hoylesella</taxon>
    </lineage>
</organism>
<dbReference type="Gene3D" id="2.60.40.10">
    <property type="entry name" value="Immunoglobulins"/>
    <property type="match status" value="3"/>
</dbReference>
<dbReference type="Pfam" id="PF22544">
    <property type="entry name" value="HYDIN_VesB_CFA65-like_Ig"/>
    <property type="match status" value="1"/>
</dbReference>
<keyword evidence="9" id="KW-1185">Reference proteome</keyword>
<dbReference type="PANTHER" id="PTHR37833">
    <property type="entry name" value="LIPOPROTEIN-RELATED"/>
    <property type="match status" value="1"/>
</dbReference>
<evidence type="ECO:0000256" key="1">
    <source>
        <dbReference type="ARBA" id="ARBA00004138"/>
    </source>
</evidence>
<evidence type="ECO:0000256" key="5">
    <source>
        <dbReference type="ARBA" id="ARBA00023273"/>
    </source>
</evidence>
<dbReference type="InterPro" id="IPR011467">
    <property type="entry name" value="DUF1573"/>
</dbReference>
<comment type="subcellular location">
    <subcellularLocation>
        <location evidence="1">Cell projection</location>
        <location evidence="1">Cilium</location>
    </subcellularLocation>
    <subcellularLocation>
        <location evidence="2">Cytoplasm</location>
    </subcellularLocation>
</comment>
<dbReference type="RefSeq" id="WP_036888486.1">
    <property type="nucleotide sequence ID" value="NZ_CP013195.1"/>
</dbReference>
<feature type="chain" id="PRO_5006601880" description="HYDIN/VesB/CFA65-like Ig-like domain-containing protein" evidence="6">
    <location>
        <begin position="22"/>
        <end position="355"/>
    </location>
</feature>
<evidence type="ECO:0000256" key="6">
    <source>
        <dbReference type="SAM" id="SignalP"/>
    </source>
</evidence>
<evidence type="ECO:0000256" key="4">
    <source>
        <dbReference type="ARBA" id="ARBA00023069"/>
    </source>
</evidence>
<keyword evidence="3" id="KW-0963">Cytoplasm</keyword>
<evidence type="ECO:0000313" key="9">
    <source>
        <dbReference type="Proteomes" id="UP000056252"/>
    </source>
</evidence>
<dbReference type="EMBL" id="CP013195">
    <property type="protein sequence ID" value="ALO49285.1"/>
    <property type="molecule type" value="Genomic_DNA"/>
</dbReference>
<dbReference type="OrthoDB" id="1466304at2"/>
<dbReference type="AlphaFoldDB" id="A0A0S2KM31"/>
<evidence type="ECO:0000313" key="8">
    <source>
        <dbReference type="EMBL" id="ALO49285.1"/>
    </source>
</evidence>
<dbReference type="STRING" id="76123.AS203_09445"/>
<name>A0A0S2KM31_9BACT</name>
<evidence type="ECO:0000256" key="2">
    <source>
        <dbReference type="ARBA" id="ARBA00004496"/>
    </source>
</evidence>
<dbReference type="Proteomes" id="UP000056252">
    <property type="component" value="Chromosome"/>
</dbReference>
<evidence type="ECO:0000259" key="7">
    <source>
        <dbReference type="Pfam" id="PF22544"/>
    </source>
</evidence>
<dbReference type="GO" id="GO:0005737">
    <property type="term" value="C:cytoplasm"/>
    <property type="evidence" value="ECO:0007669"/>
    <property type="project" value="UniProtKB-SubCell"/>
</dbReference>
<keyword evidence="6" id="KW-0732">Signal</keyword>
<dbReference type="KEGG" id="peo:AS203_09445"/>
<feature type="signal peptide" evidence="6">
    <location>
        <begin position="1"/>
        <end position="21"/>
    </location>
</feature>
<proteinExistence type="predicted"/>
<dbReference type="InterPro" id="IPR053879">
    <property type="entry name" value="HYDIN_VesB_CFA65-like_Ig"/>
</dbReference>
<protein>
    <recommendedName>
        <fullName evidence="7">HYDIN/VesB/CFA65-like Ig-like domain-containing protein</fullName>
    </recommendedName>
</protein>